<keyword evidence="4" id="KW-1185">Reference proteome</keyword>
<evidence type="ECO:0000256" key="1">
    <source>
        <dbReference type="SAM" id="MobiDB-lite"/>
    </source>
</evidence>
<gene>
    <name evidence="3" type="ORF">NC797_00335</name>
</gene>
<dbReference type="RefSeq" id="WP_272434587.1">
    <property type="nucleotide sequence ID" value="NZ_JAMQKB010000001.1"/>
</dbReference>
<dbReference type="AlphaFoldDB" id="A0A9X3WMU3"/>
<comment type="caution">
    <text evidence="3">The sequence shown here is derived from an EMBL/GenBank/DDBJ whole genome shotgun (WGS) entry which is preliminary data.</text>
</comment>
<name>A0A9X3WMU3_9BACI</name>
<evidence type="ECO:0000313" key="3">
    <source>
        <dbReference type="EMBL" id="MDC3422952.1"/>
    </source>
</evidence>
<dbReference type="InterPro" id="IPR019076">
    <property type="entry name" value="Spore_lipoprot_YhcN/YlaJ-like"/>
</dbReference>
<sequence>MIKKYFFTSLLASTLFVAGCANSNNATEQIDQGGIDGGNSGEANDPATLGPTDDTSSRLGYVRYDKDQLDMDAEQNHAVTIDRHKLADTITRLILRNEGFGDAATLVTDDEVLIAYDKPDDLDPDEAATIVKKTAMSITPRFYHVYVSDKAVTFRDIQSLKNSTSESDDHQNTLDSIIEDMKEAPQGEDVKMKSE</sequence>
<keyword evidence="2" id="KW-0732">Signal</keyword>
<protein>
    <submittedName>
        <fullName evidence="3">YhcN/YlaJ family sporulation lipoprotein</fullName>
    </submittedName>
</protein>
<reference evidence="3" key="1">
    <citation type="submission" date="2022-06" db="EMBL/GenBank/DDBJ databases">
        <title>Aquibacillus sp. a new bacterium isolated from soil saline samples.</title>
        <authorList>
            <person name="Galisteo C."/>
            <person name="De La Haba R."/>
            <person name="Sanchez-Porro C."/>
            <person name="Ventosa A."/>
        </authorList>
    </citation>
    <scope>NUCLEOTIDE SEQUENCE</scope>
    <source>
        <strain evidence="3">3ASR75-11</strain>
    </source>
</reference>
<evidence type="ECO:0000313" key="4">
    <source>
        <dbReference type="Proteomes" id="UP001145050"/>
    </source>
</evidence>
<keyword evidence="3" id="KW-0449">Lipoprotein</keyword>
<dbReference type="Proteomes" id="UP001145050">
    <property type="component" value="Unassembled WGS sequence"/>
</dbReference>
<dbReference type="Pfam" id="PF09580">
    <property type="entry name" value="Spore_YhcN_YlaJ"/>
    <property type="match status" value="1"/>
</dbReference>
<evidence type="ECO:0000256" key="2">
    <source>
        <dbReference type="SAM" id="SignalP"/>
    </source>
</evidence>
<proteinExistence type="predicted"/>
<organism evidence="3 4">
    <name type="scientific">Terrihalobacillus insolitus</name>
    <dbReference type="NCBI Taxonomy" id="2950438"/>
    <lineage>
        <taxon>Bacteria</taxon>
        <taxon>Bacillati</taxon>
        <taxon>Bacillota</taxon>
        <taxon>Bacilli</taxon>
        <taxon>Bacillales</taxon>
        <taxon>Bacillaceae</taxon>
        <taxon>Terrihalobacillus</taxon>
    </lineage>
</organism>
<dbReference type="EMBL" id="JAMQKB010000001">
    <property type="protein sequence ID" value="MDC3422952.1"/>
    <property type="molecule type" value="Genomic_DNA"/>
</dbReference>
<accession>A0A9X3WMU3</accession>
<feature type="signal peptide" evidence="2">
    <location>
        <begin position="1"/>
        <end position="26"/>
    </location>
</feature>
<feature type="region of interest" description="Disordered" evidence="1">
    <location>
        <begin position="31"/>
        <end position="55"/>
    </location>
</feature>
<dbReference type="PROSITE" id="PS51257">
    <property type="entry name" value="PROKAR_LIPOPROTEIN"/>
    <property type="match status" value="1"/>
</dbReference>
<feature type="chain" id="PRO_5040748265" evidence="2">
    <location>
        <begin position="27"/>
        <end position="195"/>
    </location>
</feature>